<sequence>MALVILIFLASGSIGLKLTQGSSLSICGVCCMFSAIINHEVIQMRSETVSERGLHHFAPLFGLLG</sequence>
<protein>
    <submittedName>
        <fullName evidence="2">Uncharacterized protein</fullName>
    </submittedName>
</protein>
<evidence type="ECO:0000313" key="2">
    <source>
        <dbReference type="EMBL" id="CAL1273721.1"/>
    </source>
</evidence>
<accession>A0AAV1ZPQ3</accession>
<evidence type="ECO:0000256" key="1">
    <source>
        <dbReference type="SAM" id="SignalP"/>
    </source>
</evidence>
<evidence type="ECO:0000313" key="3">
    <source>
        <dbReference type="Proteomes" id="UP001497382"/>
    </source>
</evidence>
<feature type="non-terminal residue" evidence="2">
    <location>
        <position position="65"/>
    </location>
</feature>
<reference evidence="2 3" key="1">
    <citation type="submission" date="2024-04" db="EMBL/GenBank/DDBJ databases">
        <authorList>
            <person name="Rising A."/>
            <person name="Reimegard J."/>
            <person name="Sonavane S."/>
            <person name="Akerstrom W."/>
            <person name="Nylinder S."/>
            <person name="Hedman E."/>
            <person name="Kallberg Y."/>
        </authorList>
    </citation>
    <scope>NUCLEOTIDE SEQUENCE [LARGE SCALE GENOMIC DNA]</scope>
</reference>
<comment type="caution">
    <text evidence="2">The sequence shown here is derived from an EMBL/GenBank/DDBJ whole genome shotgun (WGS) entry which is preliminary data.</text>
</comment>
<gene>
    <name evidence="2" type="ORF">LARSCL_LOCUS7051</name>
</gene>
<dbReference type="AlphaFoldDB" id="A0AAV1ZPQ3"/>
<feature type="signal peptide" evidence="1">
    <location>
        <begin position="1"/>
        <end position="15"/>
    </location>
</feature>
<keyword evidence="3" id="KW-1185">Reference proteome</keyword>
<feature type="chain" id="PRO_5043527878" evidence="1">
    <location>
        <begin position="16"/>
        <end position="65"/>
    </location>
</feature>
<proteinExistence type="predicted"/>
<dbReference type="Proteomes" id="UP001497382">
    <property type="component" value="Unassembled WGS sequence"/>
</dbReference>
<keyword evidence="1" id="KW-0732">Signal</keyword>
<organism evidence="2 3">
    <name type="scientific">Larinioides sclopetarius</name>
    <dbReference type="NCBI Taxonomy" id="280406"/>
    <lineage>
        <taxon>Eukaryota</taxon>
        <taxon>Metazoa</taxon>
        <taxon>Ecdysozoa</taxon>
        <taxon>Arthropoda</taxon>
        <taxon>Chelicerata</taxon>
        <taxon>Arachnida</taxon>
        <taxon>Araneae</taxon>
        <taxon>Araneomorphae</taxon>
        <taxon>Entelegynae</taxon>
        <taxon>Araneoidea</taxon>
        <taxon>Araneidae</taxon>
        <taxon>Larinioides</taxon>
    </lineage>
</organism>
<name>A0AAV1ZPQ3_9ARAC</name>
<dbReference type="EMBL" id="CAXIEN010000070">
    <property type="protein sequence ID" value="CAL1273721.1"/>
    <property type="molecule type" value="Genomic_DNA"/>
</dbReference>